<accession>A0A5B7K7P7</accession>
<organism evidence="2 3">
    <name type="scientific">Portunus trituberculatus</name>
    <name type="common">Swimming crab</name>
    <name type="synonym">Neptunus trituberculatus</name>
    <dbReference type="NCBI Taxonomy" id="210409"/>
    <lineage>
        <taxon>Eukaryota</taxon>
        <taxon>Metazoa</taxon>
        <taxon>Ecdysozoa</taxon>
        <taxon>Arthropoda</taxon>
        <taxon>Crustacea</taxon>
        <taxon>Multicrustacea</taxon>
        <taxon>Malacostraca</taxon>
        <taxon>Eumalacostraca</taxon>
        <taxon>Eucarida</taxon>
        <taxon>Decapoda</taxon>
        <taxon>Pleocyemata</taxon>
        <taxon>Brachyura</taxon>
        <taxon>Eubrachyura</taxon>
        <taxon>Portunoidea</taxon>
        <taxon>Portunidae</taxon>
        <taxon>Portuninae</taxon>
        <taxon>Portunus</taxon>
    </lineage>
</organism>
<comment type="caution">
    <text evidence="2">The sequence shown here is derived from an EMBL/GenBank/DDBJ whole genome shotgun (WGS) entry which is preliminary data.</text>
</comment>
<proteinExistence type="predicted"/>
<evidence type="ECO:0000313" key="3">
    <source>
        <dbReference type="Proteomes" id="UP000324222"/>
    </source>
</evidence>
<dbReference type="AlphaFoldDB" id="A0A5B7K7P7"/>
<dbReference type="EMBL" id="VSRR010132330">
    <property type="protein sequence ID" value="MPD02624.1"/>
    <property type="molecule type" value="Genomic_DNA"/>
</dbReference>
<gene>
    <name evidence="2" type="ORF">E2C01_098218</name>
</gene>
<evidence type="ECO:0000313" key="2">
    <source>
        <dbReference type="EMBL" id="MPD02624.1"/>
    </source>
</evidence>
<feature type="region of interest" description="Disordered" evidence="1">
    <location>
        <begin position="31"/>
        <end position="52"/>
    </location>
</feature>
<dbReference type="Proteomes" id="UP000324222">
    <property type="component" value="Unassembled WGS sequence"/>
</dbReference>
<evidence type="ECO:0000256" key="1">
    <source>
        <dbReference type="SAM" id="MobiDB-lite"/>
    </source>
</evidence>
<name>A0A5B7K7P7_PORTR</name>
<sequence length="72" mass="7758">MTVMARHPPESFPQPPLPSMFSYPCPSHHAASPGMGGLTKQGTDPGIPPIPVTLSKSCQLNPWCFKNGKRSK</sequence>
<keyword evidence="3" id="KW-1185">Reference proteome</keyword>
<reference evidence="2 3" key="1">
    <citation type="submission" date="2019-05" db="EMBL/GenBank/DDBJ databases">
        <title>Another draft genome of Portunus trituberculatus and its Hox gene families provides insights of decapod evolution.</title>
        <authorList>
            <person name="Jeong J.-H."/>
            <person name="Song I."/>
            <person name="Kim S."/>
            <person name="Choi T."/>
            <person name="Kim D."/>
            <person name="Ryu S."/>
            <person name="Kim W."/>
        </authorList>
    </citation>
    <scope>NUCLEOTIDE SEQUENCE [LARGE SCALE GENOMIC DNA]</scope>
    <source>
        <tissue evidence="2">Muscle</tissue>
    </source>
</reference>
<protein>
    <submittedName>
        <fullName evidence="2">Uncharacterized protein</fullName>
    </submittedName>
</protein>